<evidence type="ECO:0000256" key="2">
    <source>
        <dbReference type="NCBIfam" id="TIGR00658"/>
    </source>
</evidence>
<dbReference type="PRINTS" id="PR00100">
    <property type="entry name" value="AOTCASE"/>
</dbReference>
<evidence type="ECO:0000256" key="1">
    <source>
        <dbReference type="ARBA" id="ARBA00022679"/>
    </source>
</evidence>
<organism evidence="6 7">
    <name type="scientific">Novipirellula rosea</name>
    <dbReference type="NCBI Taxonomy" id="1031540"/>
    <lineage>
        <taxon>Bacteria</taxon>
        <taxon>Pseudomonadati</taxon>
        <taxon>Planctomycetota</taxon>
        <taxon>Planctomycetia</taxon>
        <taxon>Pirellulales</taxon>
        <taxon>Pirellulaceae</taxon>
        <taxon>Novipirellula</taxon>
    </lineage>
</organism>
<name>A0ABP8N9U5_9BACT</name>
<dbReference type="Pfam" id="PF00185">
    <property type="entry name" value="OTCace"/>
    <property type="match status" value="1"/>
</dbReference>
<reference evidence="7" key="1">
    <citation type="journal article" date="2019" name="Int. J. Syst. Evol. Microbiol.">
        <title>The Global Catalogue of Microorganisms (GCM) 10K type strain sequencing project: providing services to taxonomists for standard genome sequencing and annotation.</title>
        <authorList>
            <consortium name="The Broad Institute Genomics Platform"/>
            <consortium name="The Broad Institute Genome Sequencing Center for Infectious Disease"/>
            <person name="Wu L."/>
            <person name="Ma J."/>
        </authorList>
    </citation>
    <scope>NUCLEOTIDE SEQUENCE [LARGE SCALE GENOMIC DNA]</scope>
    <source>
        <strain evidence="7">JCM 17759</strain>
    </source>
</reference>
<dbReference type="InterPro" id="IPR006131">
    <property type="entry name" value="Asp_carbamoyltransf_Asp/Orn-bd"/>
</dbReference>
<dbReference type="InterPro" id="IPR002292">
    <property type="entry name" value="Orn/put_carbamltrans"/>
</dbReference>
<evidence type="ECO:0000259" key="4">
    <source>
        <dbReference type="Pfam" id="PF00185"/>
    </source>
</evidence>
<dbReference type="Proteomes" id="UP001500840">
    <property type="component" value="Unassembled WGS sequence"/>
</dbReference>
<feature type="domain" description="Aspartate/ornithine carbamoyltransferase Asp/Orn-binding" evidence="4">
    <location>
        <begin position="166"/>
        <end position="318"/>
    </location>
</feature>
<keyword evidence="7" id="KW-1185">Reference proteome</keyword>
<protein>
    <recommendedName>
        <fullName evidence="2">Ornithine carbamoyltransferase</fullName>
        <ecNumber evidence="2">2.1.3.3</ecNumber>
    </recommendedName>
</protein>
<evidence type="ECO:0000313" key="6">
    <source>
        <dbReference type="EMBL" id="GAA4462900.1"/>
    </source>
</evidence>
<evidence type="ECO:0000259" key="5">
    <source>
        <dbReference type="Pfam" id="PF02729"/>
    </source>
</evidence>
<evidence type="ECO:0000256" key="3">
    <source>
        <dbReference type="RuleBase" id="RU003634"/>
    </source>
</evidence>
<dbReference type="InterPro" id="IPR006130">
    <property type="entry name" value="Asp/Orn_carbamoylTrfase"/>
</dbReference>
<dbReference type="NCBIfam" id="NF001986">
    <property type="entry name" value="PRK00779.1"/>
    <property type="match status" value="1"/>
</dbReference>
<dbReference type="SUPFAM" id="SSF53671">
    <property type="entry name" value="Aspartate/ornithine carbamoyltransferase"/>
    <property type="match status" value="1"/>
</dbReference>
<dbReference type="EMBL" id="BAABGA010000064">
    <property type="protein sequence ID" value="GAA4462900.1"/>
    <property type="molecule type" value="Genomic_DNA"/>
</dbReference>
<dbReference type="PANTHER" id="PTHR45753:SF3">
    <property type="entry name" value="ORNITHINE TRANSCARBAMYLASE, MITOCHONDRIAL"/>
    <property type="match status" value="1"/>
</dbReference>
<dbReference type="PANTHER" id="PTHR45753">
    <property type="entry name" value="ORNITHINE CARBAMOYLTRANSFERASE, MITOCHONDRIAL"/>
    <property type="match status" value="1"/>
</dbReference>
<comment type="similarity">
    <text evidence="3">Belongs to the aspartate/ornithine carbamoyltransferase superfamily.</text>
</comment>
<dbReference type="PRINTS" id="PR00102">
    <property type="entry name" value="OTCASE"/>
</dbReference>
<feature type="domain" description="Aspartate/ornithine carbamoyltransferase carbamoyl-P binding" evidence="5">
    <location>
        <begin position="20"/>
        <end position="159"/>
    </location>
</feature>
<dbReference type="NCBIfam" id="TIGR00658">
    <property type="entry name" value="orni_carb_tr"/>
    <property type="match status" value="1"/>
</dbReference>
<gene>
    <name evidence="6" type="primary">argF</name>
    <name evidence="6" type="ORF">GCM10023156_47360</name>
</gene>
<keyword evidence="1 3" id="KW-0808">Transferase</keyword>
<evidence type="ECO:0000313" key="7">
    <source>
        <dbReference type="Proteomes" id="UP001500840"/>
    </source>
</evidence>
<accession>A0ABP8N9U5</accession>
<dbReference type="InterPro" id="IPR006132">
    <property type="entry name" value="Asp/Orn_carbamoyltranf_P-bd"/>
</dbReference>
<dbReference type="Pfam" id="PF02729">
    <property type="entry name" value="OTCace_N"/>
    <property type="match status" value="1"/>
</dbReference>
<sequence length="334" mass="37064">MNQSRICYEIKHNDEAVAVQHLLSLFDIEVDDLRSILATSLSLKQRLAAGDRPSILDRRVIALLFQKPSLRTRVSFETGMAQLGGSSLFLGEDVGWGKRESPADFTQVLGQFVDAVVCRAKKHEHVELLASFNAMPVINGLTDLCHPCQAMADVLTVRESLGGYKDKHIVFVGDGNNVAQSVALCTAMLGMRFTLSCPPDYEMDTDWLARIAARYPKARIETVTDPHRAVAEADAIYTDVWTSMGQEAEMAARRAAFANYQVNEKLMAAAPRHARVLHCLPAVRGQEITDAVIDSYQSDVIRQAGNRMHAQKGLLVWLLNRKWIDDNISSDQAI</sequence>
<dbReference type="InterPro" id="IPR036901">
    <property type="entry name" value="Asp/Orn_carbamoylTrfase_sf"/>
</dbReference>
<dbReference type="Gene3D" id="3.40.50.1370">
    <property type="entry name" value="Aspartate/ornithine carbamoyltransferase"/>
    <property type="match status" value="2"/>
</dbReference>
<proteinExistence type="inferred from homology"/>
<comment type="caution">
    <text evidence="6">The sequence shown here is derived from an EMBL/GenBank/DDBJ whole genome shotgun (WGS) entry which is preliminary data.</text>
</comment>
<dbReference type="EC" id="2.1.3.3" evidence="2"/>